<name>A0A2I0HGI9_PUNGR</name>
<feature type="non-terminal residue" evidence="1">
    <location>
        <position position="63"/>
    </location>
</feature>
<dbReference type="EMBL" id="PGOL01026586">
    <property type="protein sequence ID" value="PKI29460.1"/>
    <property type="molecule type" value="Genomic_DNA"/>
</dbReference>
<comment type="caution">
    <text evidence="1">The sequence shown here is derived from an EMBL/GenBank/DDBJ whole genome shotgun (WGS) entry which is preliminary data.</text>
</comment>
<dbReference type="Proteomes" id="UP000233551">
    <property type="component" value="Unassembled WGS sequence"/>
</dbReference>
<keyword evidence="2" id="KW-1185">Reference proteome</keyword>
<proteinExistence type="predicted"/>
<organism evidence="1 2">
    <name type="scientific">Punica granatum</name>
    <name type="common">Pomegranate</name>
    <dbReference type="NCBI Taxonomy" id="22663"/>
    <lineage>
        <taxon>Eukaryota</taxon>
        <taxon>Viridiplantae</taxon>
        <taxon>Streptophyta</taxon>
        <taxon>Embryophyta</taxon>
        <taxon>Tracheophyta</taxon>
        <taxon>Spermatophyta</taxon>
        <taxon>Magnoliopsida</taxon>
        <taxon>eudicotyledons</taxon>
        <taxon>Gunneridae</taxon>
        <taxon>Pentapetalae</taxon>
        <taxon>rosids</taxon>
        <taxon>malvids</taxon>
        <taxon>Myrtales</taxon>
        <taxon>Lythraceae</taxon>
        <taxon>Punica</taxon>
    </lineage>
</organism>
<evidence type="ECO:0000313" key="1">
    <source>
        <dbReference type="EMBL" id="PKI29460.1"/>
    </source>
</evidence>
<evidence type="ECO:0000313" key="2">
    <source>
        <dbReference type="Proteomes" id="UP000233551"/>
    </source>
</evidence>
<sequence length="63" mass="6569">MGERENQNAHIDLPIMCSKAVEVVAPAGFDDLMAGGAKTESPPILVLLDFNGAVDPLSLCSKA</sequence>
<gene>
    <name evidence="1" type="ORF">CRG98_048831</name>
</gene>
<accession>A0A2I0HGI9</accession>
<protein>
    <submittedName>
        <fullName evidence="1">Uncharacterized protein</fullName>
    </submittedName>
</protein>
<dbReference type="AlphaFoldDB" id="A0A2I0HGI9"/>
<reference evidence="1 2" key="1">
    <citation type="submission" date="2017-11" db="EMBL/GenBank/DDBJ databases">
        <title>De-novo sequencing of pomegranate (Punica granatum L.) genome.</title>
        <authorList>
            <person name="Akparov Z."/>
            <person name="Amiraslanov A."/>
            <person name="Hajiyeva S."/>
            <person name="Abbasov M."/>
            <person name="Kaur K."/>
            <person name="Hamwieh A."/>
            <person name="Solovyev V."/>
            <person name="Salamov A."/>
            <person name="Braich B."/>
            <person name="Kosarev P."/>
            <person name="Mahmoud A."/>
            <person name="Hajiyev E."/>
            <person name="Babayeva S."/>
            <person name="Izzatullayeva V."/>
            <person name="Mammadov A."/>
            <person name="Mammadov A."/>
            <person name="Sharifova S."/>
            <person name="Ojaghi J."/>
            <person name="Eynullazada K."/>
            <person name="Bayramov B."/>
            <person name="Abdulazimova A."/>
            <person name="Shahmuradov I."/>
        </authorList>
    </citation>
    <scope>NUCLEOTIDE SEQUENCE [LARGE SCALE GENOMIC DNA]</scope>
    <source>
        <strain evidence="2">cv. AG2017</strain>
        <tissue evidence="1">Leaf</tissue>
    </source>
</reference>